<dbReference type="EMBL" id="CP001101">
    <property type="protein sequence ID" value="ACE03454.1"/>
    <property type="molecule type" value="Genomic_DNA"/>
</dbReference>
<organism evidence="1">
    <name type="scientific">Chlorobium phaeobacteroides (strain BS1)</name>
    <dbReference type="NCBI Taxonomy" id="331678"/>
    <lineage>
        <taxon>Bacteria</taxon>
        <taxon>Pseudomonadati</taxon>
        <taxon>Chlorobiota</taxon>
        <taxon>Chlorobiia</taxon>
        <taxon>Chlorobiales</taxon>
        <taxon>Chlorobiaceae</taxon>
        <taxon>Chlorobium/Pelodictyon group</taxon>
        <taxon>Chlorobium</taxon>
    </lineage>
</organism>
<proteinExistence type="predicted"/>
<dbReference type="AlphaFoldDB" id="B3EM76"/>
<reference evidence="1" key="1">
    <citation type="submission" date="2008-06" db="EMBL/GenBank/DDBJ databases">
        <title>Complete sequence of Chlorobium phaeobacteroides BS1.</title>
        <authorList>
            <consortium name="US DOE Joint Genome Institute"/>
            <person name="Lucas S."/>
            <person name="Copeland A."/>
            <person name="Lapidus A."/>
            <person name="Glavina del Rio T."/>
            <person name="Dalin E."/>
            <person name="Tice H."/>
            <person name="Bruce D."/>
            <person name="Goodwin L."/>
            <person name="Pitluck S."/>
            <person name="Schmutz J."/>
            <person name="Larimer F."/>
            <person name="Land M."/>
            <person name="Hauser L."/>
            <person name="Kyrpides N."/>
            <person name="Ovchinnikova G."/>
            <person name="Li T."/>
            <person name="Liu Z."/>
            <person name="Zhao F."/>
            <person name="Overmann J."/>
            <person name="Bryant D.A."/>
            <person name="Richardson P."/>
        </authorList>
    </citation>
    <scope>NUCLEOTIDE SEQUENCE [LARGE SCALE GENOMIC DNA]</scope>
    <source>
        <strain evidence="1">BS1</strain>
    </source>
</reference>
<dbReference type="KEGG" id="cpb:Cphamn1_0491"/>
<protein>
    <submittedName>
        <fullName evidence="1">Uncharacterized protein</fullName>
    </submittedName>
</protein>
<dbReference type="STRING" id="331678.Cphamn1_0491"/>
<gene>
    <name evidence="1" type="ordered locus">Cphamn1_0491</name>
</gene>
<sequence>MTLEVFLTGWKAVHGSEETLCREKLKEELTMRGNSCIFLL</sequence>
<dbReference type="HOGENOM" id="CLU_3286929_0_0_10"/>
<name>B3EM76_CHLPB</name>
<evidence type="ECO:0000313" key="1">
    <source>
        <dbReference type="EMBL" id="ACE03454.1"/>
    </source>
</evidence>
<accession>B3EM76</accession>